<accession>A0A193BS63</accession>
<dbReference type="AlphaFoldDB" id="A0A193BS63"/>
<dbReference type="Proteomes" id="UP000093695">
    <property type="component" value="Chromosome"/>
</dbReference>
<keyword evidence="3" id="KW-1185">Reference proteome</keyword>
<reference evidence="2 3" key="1">
    <citation type="journal article" date="2015" name="Genome Announc.">
        <title>Draft Genome Sequence of Norvancomycin-Producing Strain Amycolatopsis orientalis CPCC200066.</title>
        <authorList>
            <person name="Lei X."/>
            <person name="Yuan F."/>
            <person name="Shi Y."/>
            <person name="Li X."/>
            <person name="Wang L."/>
            <person name="Hong B."/>
        </authorList>
    </citation>
    <scope>NUCLEOTIDE SEQUENCE [LARGE SCALE GENOMIC DNA]</scope>
    <source>
        <strain evidence="2 3">B-37</strain>
    </source>
</reference>
<sequence>MTIMKVLAGSAVLCAGLTFVAAGEASAAIPDCASGVKTIKPVVLEDPGRWTYTFDLSWCADAGTIVWAQPSVTPLVLDPACRWVGRVEESLGREPGGAAWRAFDMSEFSCLDGAGKEHGVNPWVIVTFDPAGGYDTRGDVAGT</sequence>
<keyword evidence="1" id="KW-0732">Signal</keyword>
<organism evidence="2 3">
    <name type="scientific">Amycolatopsis orientalis</name>
    <name type="common">Nocardia orientalis</name>
    <dbReference type="NCBI Taxonomy" id="31958"/>
    <lineage>
        <taxon>Bacteria</taxon>
        <taxon>Bacillati</taxon>
        <taxon>Actinomycetota</taxon>
        <taxon>Actinomycetes</taxon>
        <taxon>Pseudonocardiales</taxon>
        <taxon>Pseudonocardiaceae</taxon>
        <taxon>Amycolatopsis</taxon>
    </lineage>
</organism>
<evidence type="ECO:0000256" key="1">
    <source>
        <dbReference type="SAM" id="SignalP"/>
    </source>
</evidence>
<evidence type="ECO:0008006" key="4">
    <source>
        <dbReference type="Google" id="ProtNLM"/>
    </source>
</evidence>
<feature type="chain" id="PRO_5008255972" description="Secreted protein" evidence="1">
    <location>
        <begin position="28"/>
        <end position="143"/>
    </location>
</feature>
<dbReference type="RefSeq" id="WP_044854007.1">
    <property type="nucleotide sequence ID" value="NZ_CP016174.1"/>
</dbReference>
<protein>
    <recommendedName>
        <fullName evidence="4">Secreted protein</fullName>
    </recommendedName>
</protein>
<evidence type="ECO:0000313" key="3">
    <source>
        <dbReference type="Proteomes" id="UP000093695"/>
    </source>
</evidence>
<gene>
    <name evidence="2" type="ORF">SD37_04820</name>
</gene>
<dbReference type="EMBL" id="CP016174">
    <property type="protein sequence ID" value="ANN15051.1"/>
    <property type="molecule type" value="Genomic_DNA"/>
</dbReference>
<evidence type="ECO:0000313" key="2">
    <source>
        <dbReference type="EMBL" id="ANN15051.1"/>
    </source>
</evidence>
<dbReference type="KEGG" id="aori:SD37_04820"/>
<proteinExistence type="predicted"/>
<name>A0A193BS63_AMYOR</name>
<feature type="signal peptide" evidence="1">
    <location>
        <begin position="1"/>
        <end position="27"/>
    </location>
</feature>